<comment type="caution">
    <text evidence="1">The sequence shown here is derived from an EMBL/GenBank/DDBJ whole genome shotgun (WGS) entry which is preliminary data.</text>
</comment>
<evidence type="ECO:0000313" key="2">
    <source>
        <dbReference type="Proteomes" id="UP000813462"/>
    </source>
</evidence>
<evidence type="ECO:0008006" key="3">
    <source>
        <dbReference type="Google" id="ProtNLM"/>
    </source>
</evidence>
<dbReference type="AlphaFoldDB" id="A0A978VM16"/>
<dbReference type="EMBL" id="JAEACU010000003">
    <property type="protein sequence ID" value="KAH7536591.1"/>
    <property type="molecule type" value="Genomic_DNA"/>
</dbReference>
<dbReference type="Pfam" id="PF21230">
    <property type="entry name" value="Nakanori"/>
    <property type="match status" value="1"/>
</dbReference>
<dbReference type="InterPro" id="IPR049065">
    <property type="entry name" value="Nakanori"/>
</dbReference>
<protein>
    <recommendedName>
        <fullName evidence="3">23 kDa jasmonate-induced protein-like</fullName>
    </recommendedName>
</protein>
<evidence type="ECO:0000313" key="1">
    <source>
        <dbReference type="EMBL" id="KAH7536591.1"/>
    </source>
</evidence>
<accession>A0A978VM16</accession>
<dbReference type="PANTHER" id="PTHR36482">
    <property type="entry name" value="OSJNBA0024J22.15 PROTEIN"/>
    <property type="match status" value="1"/>
</dbReference>
<dbReference type="PANTHER" id="PTHR36482:SF5">
    <property type="entry name" value="23 KDA JASMONATE-INDUCED PROTEIN-LIKE"/>
    <property type="match status" value="1"/>
</dbReference>
<reference evidence="1" key="1">
    <citation type="journal article" date="2021" name="Front. Plant Sci.">
        <title>Chromosome-Scale Genome Assembly for Chinese Sour Jujube and Insights Into Its Genome Evolution and Domestication Signature.</title>
        <authorList>
            <person name="Shen L.-Y."/>
            <person name="Luo H."/>
            <person name="Wang X.-L."/>
            <person name="Wang X.-M."/>
            <person name="Qiu X.-J."/>
            <person name="Liu H."/>
            <person name="Zhou S.-S."/>
            <person name="Jia K.-H."/>
            <person name="Nie S."/>
            <person name="Bao Y.-T."/>
            <person name="Zhang R.-G."/>
            <person name="Yun Q.-Z."/>
            <person name="Chai Y.-H."/>
            <person name="Lu J.-Y."/>
            <person name="Li Y."/>
            <person name="Zhao S.-W."/>
            <person name="Mao J.-F."/>
            <person name="Jia S.-G."/>
            <person name="Mao Y.-M."/>
        </authorList>
    </citation>
    <scope>NUCLEOTIDE SEQUENCE</scope>
    <source>
        <strain evidence="1">AT0</strain>
        <tissue evidence="1">Leaf</tissue>
    </source>
</reference>
<dbReference type="InterPro" id="IPR053085">
    <property type="entry name" value="Jasmonate-induced_protein"/>
</dbReference>
<sequence>MRNMAAVPVNFFGDAVTDETVRKYFPDKKVITRKDRTYLAYNLKEAGNKHEKAKVFLVKQLNEWYGDDGSAVTLGTIYNATGDTLTYFKHHDLVGHVQGPQYPIQIQNGQWAAFLHVGSHATVLYSGRNNEGAEAAWLHAWYNKTDEPTRRYVSVCKRKRLAVKSPGAAVLELTNQRSTLI</sequence>
<name>A0A978VM16_ZIZJJ</name>
<gene>
    <name evidence="1" type="ORF">FEM48_Zijuj03G0001100</name>
</gene>
<dbReference type="Proteomes" id="UP000813462">
    <property type="component" value="Unassembled WGS sequence"/>
</dbReference>
<proteinExistence type="predicted"/>
<organism evidence="1 2">
    <name type="scientific">Ziziphus jujuba var. spinosa</name>
    <dbReference type="NCBI Taxonomy" id="714518"/>
    <lineage>
        <taxon>Eukaryota</taxon>
        <taxon>Viridiplantae</taxon>
        <taxon>Streptophyta</taxon>
        <taxon>Embryophyta</taxon>
        <taxon>Tracheophyta</taxon>
        <taxon>Spermatophyta</taxon>
        <taxon>Magnoliopsida</taxon>
        <taxon>eudicotyledons</taxon>
        <taxon>Gunneridae</taxon>
        <taxon>Pentapetalae</taxon>
        <taxon>rosids</taxon>
        <taxon>fabids</taxon>
        <taxon>Rosales</taxon>
        <taxon>Rhamnaceae</taxon>
        <taxon>Paliureae</taxon>
        <taxon>Ziziphus</taxon>
    </lineage>
</organism>